<dbReference type="AlphaFoldDB" id="A0A176WGE0"/>
<gene>
    <name evidence="1" type="ORF">AXG93_2522s1000</name>
</gene>
<evidence type="ECO:0000313" key="1">
    <source>
        <dbReference type="EMBL" id="OAE32318.1"/>
    </source>
</evidence>
<protein>
    <submittedName>
        <fullName evidence="1">Uncharacterized protein</fullName>
    </submittedName>
</protein>
<reference evidence="1" key="1">
    <citation type="submission" date="2016-03" db="EMBL/GenBank/DDBJ databases">
        <title>Mechanisms controlling the formation of the plant cell surface in tip-growing cells are functionally conserved among land plants.</title>
        <authorList>
            <person name="Honkanen S."/>
            <person name="Jones V.A."/>
            <person name="Morieri G."/>
            <person name="Champion C."/>
            <person name="Hetherington A.J."/>
            <person name="Kelly S."/>
            <person name="Saint-Marcoux D."/>
            <person name="Proust H."/>
            <person name="Prescott H."/>
            <person name="Dolan L."/>
        </authorList>
    </citation>
    <scope>NUCLEOTIDE SEQUENCE [LARGE SCALE GENOMIC DNA]</scope>
    <source>
        <tissue evidence="1">Whole gametophyte</tissue>
    </source>
</reference>
<organism evidence="1 2">
    <name type="scientific">Marchantia polymorpha subsp. ruderalis</name>
    <dbReference type="NCBI Taxonomy" id="1480154"/>
    <lineage>
        <taxon>Eukaryota</taxon>
        <taxon>Viridiplantae</taxon>
        <taxon>Streptophyta</taxon>
        <taxon>Embryophyta</taxon>
        <taxon>Marchantiophyta</taxon>
        <taxon>Marchantiopsida</taxon>
        <taxon>Marchantiidae</taxon>
        <taxon>Marchantiales</taxon>
        <taxon>Marchantiaceae</taxon>
        <taxon>Marchantia</taxon>
    </lineage>
</organism>
<dbReference type="Proteomes" id="UP000077202">
    <property type="component" value="Unassembled WGS sequence"/>
</dbReference>
<proteinExistence type="predicted"/>
<dbReference type="EMBL" id="LVLJ01000859">
    <property type="protein sequence ID" value="OAE32318.1"/>
    <property type="molecule type" value="Genomic_DNA"/>
</dbReference>
<accession>A0A176WGE0</accession>
<name>A0A176WGE0_MARPO</name>
<keyword evidence="2" id="KW-1185">Reference proteome</keyword>
<comment type="caution">
    <text evidence="1">The sequence shown here is derived from an EMBL/GenBank/DDBJ whole genome shotgun (WGS) entry which is preliminary data.</text>
</comment>
<evidence type="ECO:0000313" key="2">
    <source>
        <dbReference type="Proteomes" id="UP000077202"/>
    </source>
</evidence>
<sequence>MEFRRAEELSASLSAGYKKHEEDLADWAKKLVDCESARFSEVEFRKGRVEIAKVAKETGEGRGGLPSATGGVNRRVEVAVGEVSERICNVGIANSEVVEA</sequence>